<dbReference type="GO" id="GO:0098632">
    <property type="term" value="F:cell-cell adhesion mediator activity"/>
    <property type="evidence" value="ECO:0007669"/>
    <property type="project" value="TreeGrafter"/>
</dbReference>
<dbReference type="SMART" id="SM00409">
    <property type="entry name" value="IG"/>
    <property type="match status" value="2"/>
</dbReference>
<dbReference type="GO" id="GO:0007156">
    <property type="term" value="P:homophilic cell adhesion via plasma membrane adhesion molecules"/>
    <property type="evidence" value="ECO:0007669"/>
    <property type="project" value="TreeGrafter"/>
</dbReference>
<dbReference type="InterPro" id="IPR003598">
    <property type="entry name" value="Ig_sub2"/>
</dbReference>
<keyword evidence="1" id="KW-0393">Immunoglobulin domain</keyword>
<keyword evidence="5" id="KW-1185">Reference proteome</keyword>
<dbReference type="Proteomes" id="UP000005408">
    <property type="component" value="Unassembled WGS sequence"/>
</dbReference>
<dbReference type="InterPro" id="IPR013783">
    <property type="entry name" value="Ig-like_fold"/>
</dbReference>
<dbReference type="GO" id="GO:0030424">
    <property type="term" value="C:axon"/>
    <property type="evidence" value="ECO:0007669"/>
    <property type="project" value="TreeGrafter"/>
</dbReference>
<evidence type="ECO:0000256" key="2">
    <source>
        <dbReference type="SAM" id="Phobius"/>
    </source>
</evidence>
<dbReference type="SUPFAM" id="SSF48726">
    <property type="entry name" value="Immunoglobulin"/>
    <property type="match status" value="2"/>
</dbReference>
<evidence type="ECO:0000259" key="3">
    <source>
        <dbReference type="PROSITE" id="PS50835"/>
    </source>
</evidence>
<sequence length="516" mass="59019">MQNEDYGTYQCFATNDYGTSISKPFKVKESRLGSFPNGHIKVVPCTEHQHCKIECRDRPNCFPDSKCRVEWKIGEGTKTNVEINKRVVVDGKGNLHFLWTEQNDWTGQQYRCGLWQEQLKTLVVGSQTRLLINNTTAVSEREPVLVSKENGKALVGGNGVLRCIFSGYPLLDIEWVSPQKTVIRNTLNKYDITDFGRVLTIMKAEQKDEGVYYCKGKGKTGFSEQRVNFNVTSAPFLTGNNQMLDAVVTKGKDVSFRCEVKSLSTEMLPSRPLWKKNGKDLDISKEKYNIKKDNQVLTVTDVQKSDTGVYQCLSENSEGVLLKEAILKVIDPITIHESSRDSYKIVQGGMLKLAVVADTDPSLTLQYKWMFTDHQGNEKEIETNKYWSISRPVQNNLTIDLRQITDPSILFSLTGYYSVIVHHKYDQKRIYFTVRTDTMETDIITMEKDIITMETDIIPTTAVPQKPIDQHTYPDTIIYIVVSTETFIIIIEIIIIVSYLNRRKHGRFRYSECICI</sequence>
<dbReference type="GO" id="GO:0070593">
    <property type="term" value="P:dendrite self-avoidance"/>
    <property type="evidence" value="ECO:0007669"/>
    <property type="project" value="TreeGrafter"/>
</dbReference>
<accession>A0A8W8N725</accession>
<dbReference type="PANTHER" id="PTHR10075">
    <property type="entry name" value="BASIGIN RELATED"/>
    <property type="match status" value="1"/>
</dbReference>
<feature type="transmembrane region" description="Helical" evidence="2">
    <location>
        <begin position="477"/>
        <end position="500"/>
    </location>
</feature>
<evidence type="ECO:0000313" key="5">
    <source>
        <dbReference type="Proteomes" id="UP000005408"/>
    </source>
</evidence>
<keyword evidence="2" id="KW-1133">Transmembrane helix</keyword>
<dbReference type="PANTHER" id="PTHR10075:SF100">
    <property type="entry name" value="FASCICLIN-2"/>
    <property type="match status" value="1"/>
</dbReference>
<dbReference type="PIRSF" id="PIRSF000615">
    <property type="entry name" value="TyrPK_CSF1-R"/>
    <property type="match status" value="1"/>
</dbReference>
<dbReference type="Pfam" id="PF07679">
    <property type="entry name" value="I-set"/>
    <property type="match status" value="2"/>
</dbReference>
<dbReference type="InterPro" id="IPR013098">
    <property type="entry name" value="Ig_I-set"/>
</dbReference>
<evidence type="ECO:0000313" key="4">
    <source>
        <dbReference type="EnsemblMetazoa" id="G4932.1:cds"/>
    </source>
</evidence>
<feature type="domain" description="Ig-like" evidence="3">
    <location>
        <begin position="143"/>
        <end position="230"/>
    </location>
</feature>
<keyword evidence="2" id="KW-0472">Membrane</keyword>
<keyword evidence="2" id="KW-0812">Transmembrane</keyword>
<dbReference type="GO" id="GO:0005886">
    <property type="term" value="C:plasma membrane"/>
    <property type="evidence" value="ECO:0007669"/>
    <property type="project" value="TreeGrafter"/>
</dbReference>
<dbReference type="AlphaFoldDB" id="A0A8W8N725"/>
<name>A0A8W8N725_MAGGI</name>
<dbReference type="InterPro" id="IPR036179">
    <property type="entry name" value="Ig-like_dom_sf"/>
</dbReference>
<reference evidence="4" key="1">
    <citation type="submission" date="2022-08" db="UniProtKB">
        <authorList>
            <consortium name="EnsemblMetazoa"/>
        </authorList>
    </citation>
    <scope>IDENTIFICATION</scope>
    <source>
        <strain evidence="4">05x7-T-G4-1.051#20</strain>
    </source>
</reference>
<protein>
    <recommendedName>
        <fullName evidence="3">Ig-like domain-containing protein</fullName>
    </recommendedName>
</protein>
<evidence type="ECO:0000256" key="1">
    <source>
        <dbReference type="ARBA" id="ARBA00023319"/>
    </source>
</evidence>
<dbReference type="EnsemblMetazoa" id="G4932.1">
    <property type="protein sequence ID" value="G4932.1:cds"/>
    <property type="gene ID" value="G4932"/>
</dbReference>
<dbReference type="InterPro" id="IPR007110">
    <property type="entry name" value="Ig-like_dom"/>
</dbReference>
<dbReference type="PROSITE" id="PS50835">
    <property type="entry name" value="IG_LIKE"/>
    <property type="match status" value="2"/>
</dbReference>
<dbReference type="Gene3D" id="2.60.40.10">
    <property type="entry name" value="Immunoglobulins"/>
    <property type="match status" value="2"/>
</dbReference>
<dbReference type="InterPro" id="IPR003599">
    <property type="entry name" value="Ig_sub"/>
</dbReference>
<proteinExistence type="predicted"/>
<organism evidence="4 5">
    <name type="scientific">Magallana gigas</name>
    <name type="common">Pacific oyster</name>
    <name type="synonym">Crassostrea gigas</name>
    <dbReference type="NCBI Taxonomy" id="29159"/>
    <lineage>
        <taxon>Eukaryota</taxon>
        <taxon>Metazoa</taxon>
        <taxon>Spiralia</taxon>
        <taxon>Lophotrochozoa</taxon>
        <taxon>Mollusca</taxon>
        <taxon>Bivalvia</taxon>
        <taxon>Autobranchia</taxon>
        <taxon>Pteriomorphia</taxon>
        <taxon>Ostreida</taxon>
        <taxon>Ostreoidea</taxon>
        <taxon>Ostreidae</taxon>
        <taxon>Magallana</taxon>
    </lineage>
</organism>
<dbReference type="SMART" id="SM00408">
    <property type="entry name" value="IGc2"/>
    <property type="match status" value="2"/>
</dbReference>
<dbReference type="GO" id="GO:0007411">
    <property type="term" value="P:axon guidance"/>
    <property type="evidence" value="ECO:0007669"/>
    <property type="project" value="TreeGrafter"/>
</dbReference>
<feature type="domain" description="Ig-like" evidence="3">
    <location>
        <begin position="235"/>
        <end position="328"/>
    </location>
</feature>